<dbReference type="InterPro" id="IPR029044">
    <property type="entry name" value="Nucleotide-diphossugar_trans"/>
</dbReference>
<evidence type="ECO:0000256" key="17">
    <source>
        <dbReference type="RuleBase" id="RU368119"/>
    </source>
</evidence>
<organism evidence="19 20">
    <name type="scientific">Haemaphysalis longicornis</name>
    <name type="common">Bush tick</name>
    <dbReference type="NCBI Taxonomy" id="44386"/>
    <lineage>
        <taxon>Eukaryota</taxon>
        <taxon>Metazoa</taxon>
        <taxon>Ecdysozoa</taxon>
        <taxon>Arthropoda</taxon>
        <taxon>Chelicerata</taxon>
        <taxon>Arachnida</taxon>
        <taxon>Acari</taxon>
        <taxon>Parasitiformes</taxon>
        <taxon>Ixodida</taxon>
        <taxon>Ixodoidea</taxon>
        <taxon>Ixodidae</taxon>
        <taxon>Haemaphysalinae</taxon>
        <taxon>Haemaphysalis</taxon>
    </lineage>
</organism>
<evidence type="ECO:0000256" key="16">
    <source>
        <dbReference type="ARBA" id="ARBA00049421"/>
    </source>
</evidence>
<dbReference type="PANTHER" id="PTHR10468:SF0">
    <property type="entry name" value="ALPHA-1,3-MANNOSYL-GLYCOPROTEIN 2-BETA-N-ACETYLGLUCOSAMINYLTRANSFERASE"/>
    <property type="match status" value="1"/>
</dbReference>
<evidence type="ECO:0000256" key="12">
    <source>
        <dbReference type="ARBA" id="ARBA00023211"/>
    </source>
</evidence>
<comment type="function">
    <text evidence="13 17">Initiates complex N-linked carbohydrate formation. Essential for the conversion of high-mannose to hybrid and complex N-glycans.</text>
</comment>
<feature type="chain" id="PRO_5039919226" description="Alpha-1,3-mannosyl-glycoprotein 2-beta-N-acetylglucosaminyltransferase" evidence="18">
    <location>
        <begin position="17"/>
        <end position="423"/>
    </location>
</feature>
<dbReference type="GO" id="GO:0003827">
    <property type="term" value="F:alpha-1,3-mannosylglycoprotein 2-beta-N-acetylglucosaminyltransferase activity"/>
    <property type="evidence" value="ECO:0007669"/>
    <property type="project" value="UniProtKB-UniRule"/>
</dbReference>
<keyword evidence="5" id="KW-0808">Transferase</keyword>
<evidence type="ECO:0000256" key="10">
    <source>
        <dbReference type="ARBA" id="ARBA00023034"/>
    </source>
</evidence>
<evidence type="ECO:0000256" key="8">
    <source>
        <dbReference type="ARBA" id="ARBA00022968"/>
    </source>
</evidence>
<comment type="subcellular location">
    <subcellularLocation>
        <location evidence="1 17">Golgi apparatus membrane</location>
        <topology evidence="1 17">Single-pass type II membrane protein</topology>
    </subcellularLocation>
</comment>
<evidence type="ECO:0000256" key="7">
    <source>
        <dbReference type="ARBA" id="ARBA00022723"/>
    </source>
</evidence>
<keyword evidence="12 17" id="KW-0464">Manganese</keyword>
<accession>A0A9J6GYY1</accession>
<comment type="pathway">
    <text evidence="2 17">Protein modification; protein glycosylation.</text>
</comment>
<keyword evidence="8 17" id="KW-0735">Signal-anchor</keyword>
<dbReference type="AlphaFoldDB" id="A0A9J6GYY1"/>
<dbReference type="InterPro" id="IPR004139">
    <property type="entry name" value="Glyco_trans_13"/>
</dbReference>
<keyword evidence="4 17" id="KW-0328">Glycosyltransferase</keyword>
<gene>
    <name evidence="19" type="ORF">HPB48_020903</name>
</gene>
<dbReference type="EC" id="2.4.1.101" evidence="14 17"/>
<evidence type="ECO:0000256" key="1">
    <source>
        <dbReference type="ARBA" id="ARBA00004323"/>
    </source>
</evidence>
<dbReference type="Gene3D" id="3.90.550.10">
    <property type="entry name" value="Spore Coat Polysaccharide Biosynthesis Protein SpsA, Chain A"/>
    <property type="match status" value="1"/>
</dbReference>
<evidence type="ECO:0000256" key="11">
    <source>
        <dbReference type="ARBA" id="ARBA00023136"/>
    </source>
</evidence>
<evidence type="ECO:0000256" key="2">
    <source>
        <dbReference type="ARBA" id="ARBA00004922"/>
    </source>
</evidence>
<dbReference type="Proteomes" id="UP000821853">
    <property type="component" value="Chromosome 8"/>
</dbReference>
<feature type="signal peptide" evidence="18">
    <location>
        <begin position="1"/>
        <end position="16"/>
    </location>
</feature>
<reference evidence="19 20" key="1">
    <citation type="journal article" date="2020" name="Cell">
        <title>Large-Scale Comparative Analyses of Tick Genomes Elucidate Their Genetic Diversity and Vector Capacities.</title>
        <authorList>
            <consortium name="Tick Genome and Microbiome Consortium (TIGMIC)"/>
            <person name="Jia N."/>
            <person name="Wang J."/>
            <person name="Shi W."/>
            <person name="Du L."/>
            <person name="Sun Y."/>
            <person name="Zhan W."/>
            <person name="Jiang J.F."/>
            <person name="Wang Q."/>
            <person name="Zhang B."/>
            <person name="Ji P."/>
            <person name="Bell-Sakyi L."/>
            <person name="Cui X.M."/>
            <person name="Yuan T.T."/>
            <person name="Jiang B.G."/>
            <person name="Yang W.F."/>
            <person name="Lam T.T."/>
            <person name="Chang Q.C."/>
            <person name="Ding S.J."/>
            <person name="Wang X.J."/>
            <person name="Zhu J.G."/>
            <person name="Ruan X.D."/>
            <person name="Zhao L."/>
            <person name="Wei J.T."/>
            <person name="Ye R.Z."/>
            <person name="Que T.C."/>
            <person name="Du C.H."/>
            <person name="Zhou Y.H."/>
            <person name="Cheng J.X."/>
            <person name="Dai P.F."/>
            <person name="Guo W.B."/>
            <person name="Han X.H."/>
            <person name="Huang E.J."/>
            <person name="Li L.F."/>
            <person name="Wei W."/>
            <person name="Gao Y.C."/>
            <person name="Liu J.Z."/>
            <person name="Shao H.Z."/>
            <person name="Wang X."/>
            <person name="Wang C.C."/>
            <person name="Yang T.C."/>
            <person name="Huo Q.B."/>
            <person name="Li W."/>
            <person name="Chen H.Y."/>
            <person name="Chen S.E."/>
            <person name="Zhou L.G."/>
            <person name="Ni X.B."/>
            <person name="Tian J.H."/>
            <person name="Sheng Y."/>
            <person name="Liu T."/>
            <person name="Pan Y.S."/>
            <person name="Xia L.Y."/>
            <person name="Li J."/>
            <person name="Zhao F."/>
            <person name="Cao W.C."/>
        </authorList>
    </citation>
    <scope>NUCLEOTIDE SEQUENCE [LARGE SCALE GENOMIC DNA]</scope>
    <source>
        <strain evidence="19">HaeL-2018</strain>
    </source>
</reference>
<evidence type="ECO:0000256" key="5">
    <source>
        <dbReference type="ARBA" id="ARBA00022679"/>
    </source>
</evidence>
<evidence type="ECO:0000313" key="20">
    <source>
        <dbReference type="Proteomes" id="UP000821853"/>
    </source>
</evidence>
<keyword evidence="7 17" id="KW-0479">Metal-binding</keyword>
<comment type="cofactor">
    <cofactor evidence="17">
        <name>Mn(2+)</name>
        <dbReference type="ChEBI" id="CHEBI:29035"/>
    </cofactor>
    <text evidence="17">The cofactor is mostly bound to the substrate.</text>
</comment>
<evidence type="ECO:0000256" key="15">
    <source>
        <dbReference type="ARBA" id="ARBA00041712"/>
    </source>
</evidence>
<keyword evidence="11" id="KW-0472">Membrane</keyword>
<keyword evidence="9" id="KW-1133">Transmembrane helix</keyword>
<dbReference type="Pfam" id="PF03071">
    <property type="entry name" value="GNT-I"/>
    <property type="match status" value="1"/>
</dbReference>
<sequence length="423" mass="49540">MLAAALVWAFVTGLLSLQISHNRLQEHVLSRVNTLDQDVRSQRSSIEEVLDQLRRWKKQIEDSRSGKEVIATLVLAYNRVTVARTLDQVIKYRPSPERFPVIISQDGHHKETSTLLRQYQQQEHGFIFIQQPDQTELTGGMKAEFNIEGYYRIARHYKWALGQVFDRFKHTAVIVLEDDLDIAPDLYEYFASLLPLLREDPSLFCITAYNDNGKPWQISQSPDMLHRSDFFSGLGWLLTRELWQEIRHRWPKTFWDDWMRLAEQRRGRACIRPEVSRTRTFGDWGVSLGKFFKAYLRDVHVNDVFVRFSSMDLTYLRHRRYDRAFLATVLESRLYSLDDLKQGRVTQSPARISYSNETVFENIADFLGIMTDFKQGVPRTAYKGVVSTYYKGIRLFLVPEPWAFLPRVHTTGTNLLNQTLFGD</sequence>
<dbReference type="FunFam" id="3.90.550.10:FF:000252">
    <property type="entry name" value="Protein O-linked-mannose beta-1,2-N-acetylglucosaminyltransferase 1"/>
    <property type="match status" value="1"/>
</dbReference>
<dbReference type="OMA" id="HRISRHY"/>
<keyword evidence="10 17" id="KW-0333">Golgi apparatus</keyword>
<evidence type="ECO:0000256" key="14">
    <source>
        <dbReference type="ARBA" id="ARBA00038949"/>
    </source>
</evidence>
<comment type="caution">
    <text evidence="19">The sequence shown here is derived from an EMBL/GenBank/DDBJ whole genome shotgun (WGS) entry which is preliminary data.</text>
</comment>
<comment type="similarity">
    <text evidence="3 17">Belongs to the glycosyltransferase 13 family.</text>
</comment>
<evidence type="ECO:0000256" key="4">
    <source>
        <dbReference type="ARBA" id="ARBA00022676"/>
    </source>
</evidence>
<evidence type="ECO:0000256" key="13">
    <source>
        <dbReference type="ARBA" id="ARBA00037706"/>
    </source>
</evidence>
<dbReference type="EMBL" id="JABSTR010000010">
    <property type="protein sequence ID" value="KAH9380634.1"/>
    <property type="molecule type" value="Genomic_DNA"/>
</dbReference>
<evidence type="ECO:0000256" key="3">
    <source>
        <dbReference type="ARBA" id="ARBA00006492"/>
    </source>
</evidence>
<name>A0A9J6GYY1_HAELO</name>
<dbReference type="PANTHER" id="PTHR10468">
    <property type="entry name" value="PROTEIN O-LINKED-MANNOSE BETA-1,2-N-ACETYLGLUCOSAMINYLTRANSFERASE 1/ALPHA-1,3-MANNOSYL-GLYCOPROTEIN 2-BETA-N-ACETYLGLUCOSAMINYLTRANSFERASE"/>
    <property type="match status" value="1"/>
</dbReference>
<dbReference type="GO" id="GO:0006487">
    <property type="term" value="P:protein N-linked glycosylation"/>
    <property type="evidence" value="ECO:0007669"/>
    <property type="project" value="TreeGrafter"/>
</dbReference>
<proteinExistence type="inferred from homology"/>
<dbReference type="GO" id="GO:0030145">
    <property type="term" value="F:manganese ion binding"/>
    <property type="evidence" value="ECO:0007669"/>
    <property type="project" value="UniProtKB-UniRule"/>
</dbReference>
<evidence type="ECO:0000256" key="18">
    <source>
        <dbReference type="SAM" id="SignalP"/>
    </source>
</evidence>
<evidence type="ECO:0000256" key="9">
    <source>
        <dbReference type="ARBA" id="ARBA00022989"/>
    </source>
</evidence>
<dbReference type="Gene3D" id="3.10.180.20">
    <property type="entry name" value="N-Acetylglucosaminyltransferase I, Domain 2"/>
    <property type="match status" value="1"/>
</dbReference>
<dbReference type="VEuPathDB" id="VectorBase:HLOH_050032"/>
<dbReference type="OrthoDB" id="440755at2759"/>
<keyword evidence="20" id="KW-1185">Reference proteome</keyword>
<keyword evidence="18" id="KW-0732">Signal</keyword>
<dbReference type="SUPFAM" id="SSF53448">
    <property type="entry name" value="Nucleotide-diphospho-sugar transferases"/>
    <property type="match status" value="1"/>
</dbReference>
<evidence type="ECO:0000313" key="19">
    <source>
        <dbReference type="EMBL" id="KAH9380634.1"/>
    </source>
</evidence>
<keyword evidence="6" id="KW-0812">Transmembrane</keyword>
<dbReference type="GO" id="GO:0000139">
    <property type="term" value="C:Golgi membrane"/>
    <property type="evidence" value="ECO:0007669"/>
    <property type="project" value="UniProtKB-SubCell"/>
</dbReference>
<comment type="catalytic activity">
    <reaction evidence="16 17">
        <text>N(4)-(alpha-D-Man-(1-&gt;3)-[alpha-D-Man-(1-&gt;3)-[alpha-D-Man-(1-&gt;6)]-alpha-D-Man-(1-&gt;6)]-beta-D-Man-(1-&gt;4)-beta-D-GlcNAc-(1-&gt;4)-beta-D-GlcNAc)-L-asparaginyl-[protein] (N-glucan mannose isomer 5A1,2) + UDP-N-acetyl-alpha-D-glucosamine = N(4)-{beta-D-GlcNAc-(1-&gt;2)-alpha-D-Man-(1-&gt;3)-[alpha-D-Man-(1-&gt;3)-[alpha-D-Man-(1-&gt;6)]-alpha-D-Man-(1-&gt;6)]-beta-D-Man-(1-&gt;4)-beta-D-GlcNAc-(1-&gt;4)-beta-D-GlcNAc}-L-asparaginyl-[protein] + UDP + H(+)</text>
        <dbReference type="Rhea" id="RHEA:11456"/>
        <dbReference type="Rhea" id="RHEA-COMP:14367"/>
        <dbReference type="Rhea" id="RHEA-COMP:14368"/>
        <dbReference type="ChEBI" id="CHEBI:15378"/>
        <dbReference type="ChEBI" id="CHEBI:57705"/>
        <dbReference type="ChEBI" id="CHEBI:58223"/>
        <dbReference type="ChEBI" id="CHEBI:59087"/>
        <dbReference type="ChEBI" id="CHEBI:60625"/>
        <dbReference type="EC" id="2.4.1.101"/>
    </reaction>
</comment>
<dbReference type="InterPro" id="IPR052261">
    <property type="entry name" value="Glycosyltransferase_13"/>
</dbReference>
<evidence type="ECO:0000256" key="6">
    <source>
        <dbReference type="ARBA" id="ARBA00022692"/>
    </source>
</evidence>
<protein>
    <recommendedName>
        <fullName evidence="14 17">Alpha-1,3-mannosyl-glycoprotein 2-beta-N-acetylglucosaminyltransferase</fullName>
        <shortName evidence="17">GNT-I</shortName>
        <shortName evidence="17">GlcNAc-T I</shortName>
        <ecNumber evidence="14 17">2.4.1.101</ecNumber>
    </recommendedName>
    <alternativeName>
        <fullName evidence="15 17">N-glycosyl-oligosaccharide-glycoprotein N-acetylglucosaminyltransferase I</fullName>
    </alternativeName>
</protein>